<keyword evidence="6" id="KW-0675">Receptor</keyword>
<dbReference type="InterPro" id="IPR017978">
    <property type="entry name" value="GPCR_3_C"/>
</dbReference>
<evidence type="ECO:0000256" key="9">
    <source>
        <dbReference type="SAM" id="Phobius"/>
    </source>
</evidence>
<feature type="domain" description="G-protein coupled receptors family 3 profile" evidence="10">
    <location>
        <begin position="1"/>
        <end position="102"/>
    </location>
</feature>
<comment type="caution">
    <text evidence="11">The sequence shown here is derived from an EMBL/GenBank/DDBJ whole genome shotgun (WGS) entry which is preliminary data.</text>
</comment>
<keyword evidence="4" id="KW-0297">G-protein coupled receptor</keyword>
<evidence type="ECO:0000256" key="3">
    <source>
        <dbReference type="ARBA" id="ARBA00022989"/>
    </source>
</evidence>
<evidence type="ECO:0000256" key="1">
    <source>
        <dbReference type="ARBA" id="ARBA00004141"/>
    </source>
</evidence>
<evidence type="ECO:0000313" key="11">
    <source>
        <dbReference type="EMBL" id="CAF4453528.1"/>
    </source>
</evidence>
<evidence type="ECO:0000256" key="6">
    <source>
        <dbReference type="ARBA" id="ARBA00023170"/>
    </source>
</evidence>
<organism evidence="11 12">
    <name type="scientific">Adineta steineri</name>
    <dbReference type="NCBI Taxonomy" id="433720"/>
    <lineage>
        <taxon>Eukaryota</taxon>
        <taxon>Metazoa</taxon>
        <taxon>Spiralia</taxon>
        <taxon>Gnathifera</taxon>
        <taxon>Rotifera</taxon>
        <taxon>Eurotatoria</taxon>
        <taxon>Bdelloidea</taxon>
        <taxon>Adinetida</taxon>
        <taxon>Adinetidae</taxon>
        <taxon>Adineta</taxon>
    </lineage>
</organism>
<keyword evidence="7" id="KW-0325">Glycoprotein</keyword>
<accession>A0A820SQE1</accession>
<dbReference type="Proteomes" id="UP000663881">
    <property type="component" value="Unassembled WGS sequence"/>
</dbReference>
<feature type="transmembrane region" description="Helical" evidence="9">
    <location>
        <begin position="18"/>
        <end position="43"/>
    </location>
</feature>
<name>A0A820SQE1_9BILA</name>
<dbReference type="GO" id="GO:0007214">
    <property type="term" value="P:gamma-aminobutyric acid signaling pathway"/>
    <property type="evidence" value="ECO:0007669"/>
    <property type="project" value="TreeGrafter"/>
</dbReference>
<keyword evidence="8" id="KW-0807">Transducer</keyword>
<dbReference type="InterPro" id="IPR000337">
    <property type="entry name" value="GPCR_3"/>
</dbReference>
<evidence type="ECO:0000256" key="8">
    <source>
        <dbReference type="ARBA" id="ARBA00023224"/>
    </source>
</evidence>
<gene>
    <name evidence="11" type="ORF">OKA104_LOCUS54293</name>
</gene>
<sequence length="102" mass="12129">QIAIFLFTLDKWFIEHRILGHICMLRILLFSGGFSLTFGSMFLKTLRVYRIFTSNDRPLLHSKLLQDHHLLLICLYIYSIDVIIIFAWQFLDPHEIIYTDGQ</sequence>
<proteinExistence type="predicted"/>
<evidence type="ECO:0000256" key="2">
    <source>
        <dbReference type="ARBA" id="ARBA00022692"/>
    </source>
</evidence>
<feature type="non-terminal residue" evidence="11">
    <location>
        <position position="102"/>
    </location>
</feature>
<comment type="subcellular location">
    <subcellularLocation>
        <location evidence="1">Membrane</location>
        <topology evidence="1">Multi-pass membrane protein</topology>
    </subcellularLocation>
</comment>
<feature type="non-terminal residue" evidence="11">
    <location>
        <position position="1"/>
    </location>
</feature>
<dbReference type="Pfam" id="PF00003">
    <property type="entry name" value="7tm_3"/>
    <property type="match status" value="1"/>
</dbReference>
<keyword evidence="2 9" id="KW-0812">Transmembrane</keyword>
<dbReference type="AlphaFoldDB" id="A0A820SQE1"/>
<feature type="transmembrane region" description="Helical" evidence="9">
    <location>
        <begin position="70"/>
        <end position="91"/>
    </location>
</feature>
<dbReference type="PRINTS" id="PR00248">
    <property type="entry name" value="GPCRMGR"/>
</dbReference>
<dbReference type="PANTHER" id="PTHR10519:SF20">
    <property type="entry name" value="G-PROTEIN COUPLED RECEPTOR 156-RELATED"/>
    <property type="match status" value="1"/>
</dbReference>
<dbReference type="PANTHER" id="PTHR10519">
    <property type="entry name" value="GABA-B RECEPTOR"/>
    <property type="match status" value="1"/>
</dbReference>
<dbReference type="InterPro" id="IPR002455">
    <property type="entry name" value="GPCR3_GABA-B"/>
</dbReference>
<evidence type="ECO:0000313" key="12">
    <source>
        <dbReference type="Proteomes" id="UP000663881"/>
    </source>
</evidence>
<dbReference type="PRINTS" id="PR01176">
    <property type="entry name" value="GABABRECEPTR"/>
</dbReference>
<protein>
    <recommendedName>
        <fullName evidence="10">G-protein coupled receptors family 3 profile domain-containing protein</fullName>
    </recommendedName>
</protein>
<dbReference type="GO" id="GO:0004965">
    <property type="term" value="F:G protein-coupled GABA receptor activity"/>
    <property type="evidence" value="ECO:0007669"/>
    <property type="project" value="InterPro"/>
</dbReference>
<evidence type="ECO:0000256" key="5">
    <source>
        <dbReference type="ARBA" id="ARBA00023136"/>
    </source>
</evidence>
<keyword evidence="3 9" id="KW-1133">Transmembrane helix</keyword>
<evidence type="ECO:0000256" key="7">
    <source>
        <dbReference type="ARBA" id="ARBA00023180"/>
    </source>
</evidence>
<dbReference type="GO" id="GO:0038039">
    <property type="term" value="C:G protein-coupled receptor heterodimeric complex"/>
    <property type="evidence" value="ECO:0007669"/>
    <property type="project" value="TreeGrafter"/>
</dbReference>
<reference evidence="11" key="1">
    <citation type="submission" date="2021-02" db="EMBL/GenBank/DDBJ databases">
        <authorList>
            <person name="Nowell W R."/>
        </authorList>
    </citation>
    <scope>NUCLEOTIDE SEQUENCE</scope>
</reference>
<keyword evidence="5 9" id="KW-0472">Membrane</keyword>
<evidence type="ECO:0000256" key="4">
    <source>
        <dbReference type="ARBA" id="ARBA00023040"/>
    </source>
</evidence>
<evidence type="ECO:0000259" key="10">
    <source>
        <dbReference type="PROSITE" id="PS50259"/>
    </source>
</evidence>
<dbReference type="EMBL" id="CAJOAY010035809">
    <property type="protein sequence ID" value="CAF4453528.1"/>
    <property type="molecule type" value="Genomic_DNA"/>
</dbReference>
<dbReference type="PROSITE" id="PS50259">
    <property type="entry name" value="G_PROTEIN_RECEP_F3_4"/>
    <property type="match status" value="1"/>
</dbReference>